<comment type="caution">
    <text evidence="1">The sequence shown here is derived from an EMBL/GenBank/DDBJ whole genome shotgun (WGS) entry which is preliminary data.</text>
</comment>
<sequence>MYGSCRWSLGTLTLPSGSWHLDTHSKQTTGEKQEVIAKFRQQHLFLEEQEKLLLALIEEVENEIETTRDQSLAELSEALLSVDSLIQEMEKCQQLASDLLQDARSTLKRYEEKEAFENPVTFPLALKWRISEYGIKNLFLEGIMNQIRDTLVSGLCLQIGIYIDQ</sequence>
<dbReference type="EMBL" id="CM037616">
    <property type="protein sequence ID" value="KAH7991338.1"/>
    <property type="molecule type" value="Genomic_DNA"/>
</dbReference>
<reference evidence="1" key="1">
    <citation type="submission" date="2021-08" db="EMBL/GenBank/DDBJ databases">
        <title>The first chromosome-level gecko genome reveals the dynamic sex chromosomes of Neotropical dwarf geckos (Sphaerodactylidae: Sphaerodactylus).</title>
        <authorList>
            <person name="Pinto B.J."/>
            <person name="Keating S.E."/>
            <person name="Gamble T."/>
        </authorList>
    </citation>
    <scope>NUCLEOTIDE SEQUENCE</scope>
    <source>
        <strain evidence="1">TG3544</strain>
    </source>
</reference>
<proteinExistence type="predicted"/>
<accession>A0ACB8EFP6</accession>
<name>A0ACB8EFP6_9SAUR</name>
<dbReference type="Proteomes" id="UP000827872">
    <property type="component" value="Linkage Group LG03"/>
</dbReference>
<organism evidence="1 2">
    <name type="scientific">Sphaerodactylus townsendi</name>
    <dbReference type="NCBI Taxonomy" id="933632"/>
    <lineage>
        <taxon>Eukaryota</taxon>
        <taxon>Metazoa</taxon>
        <taxon>Chordata</taxon>
        <taxon>Craniata</taxon>
        <taxon>Vertebrata</taxon>
        <taxon>Euteleostomi</taxon>
        <taxon>Lepidosauria</taxon>
        <taxon>Squamata</taxon>
        <taxon>Bifurcata</taxon>
        <taxon>Gekkota</taxon>
        <taxon>Sphaerodactylidae</taxon>
        <taxon>Sphaerodactylus</taxon>
    </lineage>
</organism>
<evidence type="ECO:0000313" key="1">
    <source>
        <dbReference type="EMBL" id="KAH7991338.1"/>
    </source>
</evidence>
<keyword evidence="2" id="KW-1185">Reference proteome</keyword>
<protein>
    <submittedName>
        <fullName evidence="1">Uncharacterized protein</fullName>
    </submittedName>
</protein>
<evidence type="ECO:0000313" key="2">
    <source>
        <dbReference type="Proteomes" id="UP000827872"/>
    </source>
</evidence>
<gene>
    <name evidence="1" type="ORF">K3G42_004957</name>
</gene>